<evidence type="ECO:0000256" key="2">
    <source>
        <dbReference type="ARBA" id="ARBA00008072"/>
    </source>
</evidence>
<dbReference type="SUPFAM" id="SSF51735">
    <property type="entry name" value="NAD(P)-binding Rossmann-fold domains"/>
    <property type="match status" value="1"/>
</dbReference>
<dbReference type="CDD" id="cd05283">
    <property type="entry name" value="CAD1"/>
    <property type="match status" value="1"/>
</dbReference>
<name>A0A5N6Q258_9ASTR</name>
<dbReference type="InterPro" id="IPR020843">
    <property type="entry name" value="ER"/>
</dbReference>
<dbReference type="InterPro" id="IPR013154">
    <property type="entry name" value="ADH-like_N"/>
</dbReference>
<evidence type="ECO:0000313" key="8">
    <source>
        <dbReference type="EMBL" id="KAD7478513.1"/>
    </source>
</evidence>
<evidence type="ECO:0000256" key="5">
    <source>
        <dbReference type="ARBA" id="ARBA00023002"/>
    </source>
</evidence>
<accession>A0A5N6Q258</accession>
<reference evidence="8 9" key="1">
    <citation type="submission" date="2019-05" db="EMBL/GenBank/DDBJ databases">
        <title>Mikania micrantha, genome provides insights into the molecular mechanism of rapid growth.</title>
        <authorList>
            <person name="Liu B."/>
        </authorList>
    </citation>
    <scope>NUCLEOTIDE SEQUENCE [LARGE SCALE GENOMIC DNA]</scope>
    <source>
        <strain evidence="8">NLD-2019</strain>
        <tissue evidence="8">Leaf</tissue>
    </source>
</reference>
<dbReference type="GO" id="GO:0009809">
    <property type="term" value="P:lignin biosynthetic process"/>
    <property type="evidence" value="ECO:0007669"/>
    <property type="project" value="UniProtKB-ARBA"/>
</dbReference>
<evidence type="ECO:0000256" key="4">
    <source>
        <dbReference type="ARBA" id="ARBA00022833"/>
    </source>
</evidence>
<proteinExistence type="inferred from homology"/>
<dbReference type="Gene3D" id="3.90.180.10">
    <property type="entry name" value="Medium-chain alcohol dehydrogenases, catalytic domain"/>
    <property type="match status" value="2"/>
</dbReference>
<keyword evidence="5" id="KW-0560">Oxidoreductase</keyword>
<dbReference type="AlphaFoldDB" id="A0A5N6Q258"/>
<protein>
    <recommendedName>
        <fullName evidence="7">Enoyl reductase (ER) domain-containing protein</fullName>
    </recommendedName>
</protein>
<dbReference type="Gene3D" id="3.40.50.720">
    <property type="entry name" value="NAD(P)-binding Rossmann-like Domain"/>
    <property type="match status" value="2"/>
</dbReference>
<dbReference type="SUPFAM" id="SSF50129">
    <property type="entry name" value="GroES-like"/>
    <property type="match status" value="1"/>
</dbReference>
<dbReference type="SMART" id="SM00829">
    <property type="entry name" value="PKS_ER"/>
    <property type="match status" value="1"/>
</dbReference>
<dbReference type="FunFam" id="3.90.180.10:FF:000100">
    <property type="entry name" value="Putative cinnamyl alcohol dehydrogenase 6"/>
    <property type="match status" value="1"/>
</dbReference>
<dbReference type="GO" id="GO:0008270">
    <property type="term" value="F:zinc ion binding"/>
    <property type="evidence" value="ECO:0007669"/>
    <property type="project" value="InterPro"/>
</dbReference>
<dbReference type="OrthoDB" id="1879366at2759"/>
<organism evidence="8 9">
    <name type="scientific">Mikania micrantha</name>
    <name type="common">bitter vine</name>
    <dbReference type="NCBI Taxonomy" id="192012"/>
    <lineage>
        <taxon>Eukaryota</taxon>
        <taxon>Viridiplantae</taxon>
        <taxon>Streptophyta</taxon>
        <taxon>Embryophyta</taxon>
        <taxon>Tracheophyta</taxon>
        <taxon>Spermatophyta</taxon>
        <taxon>Magnoliopsida</taxon>
        <taxon>eudicotyledons</taxon>
        <taxon>Gunneridae</taxon>
        <taxon>Pentapetalae</taxon>
        <taxon>asterids</taxon>
        <taxon>campanulids</taxon>
        <taxon>Asterales</taxon>
        <taxon>Asteraceae</taxon>
        <taxon>Asteroideae</taxon>
        <taxon>Heliantheae alliance</taxon>
        <taxon>Eupatorieae</taxon>
        <taxon>Mikania</taxon>
    </lineage>
</organism>
<dbReference type="Proteomes" id="UP000326396">
    <property type="component" value="Linkage Group LG1"/>
</dbReference>
<dbReference type="PANTHER" id="PTHR42683">
    <property type="entry name" value="ALDEHYDE REDUCTASE"/>
    <property type="match status" value="1"/>
</dbReference>
<dbReference type="PROSITE" id="PS00059">
    <property type="entry name" value="ADH_ZINC"/>
    <property type="match status" value="1"/>
</dbReference>
<comment type="cofactor">
    <cofactor evidence="1 6">
        <name>Zn(2+)</name>
        <dbReference type="ChEBI" id="CHEBI:29105"/>
    </cofactor>
</comment>
<dbReference type="InterPro" id="IPR047109">
    <property type="entry name" value="CAD-like"/>
</dbReference>
<evidence type="ECO:0000256" key="3">
    <source>
        <dbReference type="ARBA" id="ARBA00022723"/>
    </source>
</evidence>
<keyword evidence="4 6" id="KW-0862">Zinc</keyword>
<dbReference type="FunFam" id="3.40.50.720:FF:000022">
    <property type="entry name" value="Cinnamyl alcohol dehydrogenase"/>
    <property type="match status" value="1"/>
</dbReference>
<dbReference type="FunFam" id="3.90.180.10:FF:000004">
    <property type="entry name" value="probable cinnamyl alcohol dehydrogenase"/>
    <property type="match status" value="1"/>
</dbReference>
<comment type="caution">
    <text evidence="8">The sequence shown here is derived from an EMBL/GenBank/DDBJ whole genome shotgun (WGS) entry which is preliminary data.</text>
</comment>
<gene>
    <name evidence="8" type="ORF">E3N88_01649</name>
</gene>
<dbReference type="GO" id="GO:0016616">
    <property type="term" value="F:oxidoreductase activity, acting on the CH-OH group of donors, NAD or NADP as acceptor"/>
    <property type="evidence" value="ECO:0007669"/>
    <property type="project" value="InterPro"/>
</dbReference>
<evidence type="ECO:0000256" key="1">
    <source>
        <dbReference type="ARBA" id="ARBA00001947"/>
    </source>
</evidence>
<keyword evidence="3 6" id="KW-0479">Metal-binding</keyword>
<sequence length="321" mass="34861">MVISPESEHPIKAYGYAARDPSGSLSPLTFSRRATGEKDVRFKVLYCGICHSDLHFVKNEWGVTKYPVTPGHEIVGVVTEVGSKVEKFKIGDKVGVGCMVGSCRSCRSCDSNYEQDCSKQIGTYGFPNFDGTQTYGGYSDHMVSDEHFVLRWPENLPLDSGAHRCCVPGSQLTVLSGGLGHVAVKMAKAFGAEVTVFSTTPAKEQEAIEGLKADHFINSKDVQKMQAARGTLDGIIDTVSGNHPIAPLLNALTPRRKTVAGSNIGGIKETQEMLDFAAEHGITADIEVIPIDYVNTAMERLLKSDVRYRFVIDVANSIKAE</sequence>
<evidence type="ECO:0000313" key="9">
    <source>
        <dbReference type="Proteomes" id="UP000326396"/>
    </source>
</evidence>
<dbReference type="Pfam" id="PF00107">
    <property type="entry name" value="ADH_zinc_N"/>
    <property type="match status" value="1"/>
</dbReference>
<evidence type="ECO:0000256" key="6">
    <source>
        <dbReference type="RuleBase" id="RU361277"/>
    </source>
</evidence>
<comment type="similarity">
    <text evidence="2 6">Belongs to the zinc-containing alcohol dehydrogenase family.</text>
</comment>
<dbReference type="Pfam" id="PF08240">
    <property type="entry name" value="ADH_N"/>
    <property type="match status" value="1"/>
</dbReference>
<dbReference type="InterPro" id="IPR011032">
    <property type="entry name" value="GroES-like_sf"/>
</dbReference>
<keyword evidence="9" id="KW-1185">Reference proteome</keyword>
<evidence type="ECO:0000259" key="7">
    <source>
        <dbReference type="SMART" id="SM00829"/>
    </source>
</evidence>
<dbReference type="EMBL" id="SZYD01000001">
    <property type="protein sequence ID" value="KAD7478513.1"/>
    <property type="molecule type" value="Genomic_DNA"/>
</dbReference>
<feature type="domain" description="Enoyl reductase (ER)" evidence="7">
    <location>
        <begin position="23"/>
        <end position="312"/>
    </location>
</feature>
<dbReference type="InterPro" id="IPR002328">
    <property type="entry name" value="ADH_Zn_CS"/>
</dbReference>
<dbReference type="InterPro" id="IPR036291">
    <property type="entry name" value="NAD(P)-bd_dom_sf"/>
</dbReference>
<dbReference type="InterPro" id="IPR013149">
    <property type="entry name" value="ADH-like_C"/>
</dbReference>